<protein>
    <submittedName>
        <fullName evidence="3">YceI family protein</fullName>
    </submittedName>
</protein>
<dbReference type="EMBL" id="VJOY01000004">
    <property type="protein sequence ID" value="TRX75394.1"/>
    <property type="molecule type" value="Genomic_DNA"/>
</dbReference>
<evidence type="ECO:0000313" key="3">
    <source>
        <dbReference type="EMBL" id="TRX75394.1"/>
    </source>
</evidence>
<proteinExistence type="predicted"/>
<dbReference type="PIRSF" id="PIRSF029811">
    <property type="entry name" value="UCP029811"/>
    <property type="match status" value="1"/>
</dbReference>
<dbReference type="SUPFAM" id="SSF101874">
    <property type="entry name" value="YceI-like"/>
    <property type="match status" value="1"/>
</dbReference>
<dbReference type="InterPro" id="IPR027016">
    <property type="entry name" value="UCP029811"/>
</dbReference>
<dbReference type="SMART" id="SM00867">
    <property type="entry name" value="YceI"/>
    <property type="match status" value="1"/>
</dbReference>
<feature type="chain" id="PRO_5021924670" evidence="1">
    <location>
        <begin position="20"/>
        <end position="191"/>
    </location>
</feature>
<keyword evidence="4" id="KW-1185">Reference proteome</keyword>
<reference evidence="3 4" key="1">
    <citation type="submission" date="2019-07" db="EMBL/GenBank/DDBJ databases">
        <title>Pseudomonas mangiferae sp. nov., isolated from bark of mango tree in Thailand.</title>
        <authorList>
            <person name="Srisuk N."/>
            <person name="Anurat P."/>
        </authorList>
    </citation>
    <scope>NUCLEOTIDE SEQUENCE [LARGE SCALE GENOMIC DNA]</scope>
    <source>
        <strain evidence="3 4">DMKU_BBB3-04</strain>
    </source>
</reference>
<dbReference type="Pfam" id="PF04264">
    <property type="entry name" value="YceI"/>
    <property type="match status" value="1"/>
</dbReference>
<gene>
    <name evidence="3" type="ORF">FM069_06545</name>
</gene>
<feature type="signal peptide" evidence="1">
    <location>
        <begin position="1"/>
        <end position="19"/>
    </location>
</feature>
<feature type="domain" description="Lipid/polyisoprenoid-binding YceI-like" evidence="2">
    <location>
        <begin position="20"/>
        <end position="189"/>
    </location>
</feature>
<keyword evidence="1" id="KW-0732">Signal</keyword>
<evidence type="ECO:0000313" key="4">
    <source>
        <dbReference type="Proteomes" id="UP000315235"/>
    </source>
</evidence>
<dbReference type="OrthoDB" id="9793816at2"/>
<dbReference type="Gene3D" id="2.40.128.110">
    <property type="entry name" value="Lipid/polyisoprenoid-binding, YceI-like"/>
    <property type="match status" value="1"/>
</dbReference>
<sequence>MSRLYPFFLLLCAALPVQADWYLDNESSRLSFISSKQGNLSEVHRFLTLHGKIDAAGQAQLRIQLDSVLTGIPLRDQRLRQMLFEVARHPEAIVSARLDPGPITGLAPGAQQELRLPLTLALHGRTHHFIAELLATRLDDHRFQVVTLSPLVLQAADFDLLPGLERLRESAGLTLISPSVPVSAVLIFEER</sequence>
<dbReference type="RefSeq" id="WP_143487486.1">
    <property type="nucleotide sequence ID" value="NZ_VJOY01000004.1"/>
</dbReference>
<evidence type="ECO:0000259" key="2">
    <source>
        <dbReference type="SMART" id="SM00867"/>
    </source>
</evidence>
<name>A0A553H0W8_9PSED</name>
<accession>A0A553H0W8</accession>
<dbReference type="AlphaFoldDB" id="A0A553H0W8"/>
<comment type="caution">
    <text evidence="3">The sequence shown here is derived from an EMBL/GenBank/DDBJ whole genome shotgun (WGS) entry which is preliminary data.</text>
</comment>
<dbReference type="InterPro" id="IPR007372">
    <property type="entry name" value="Lipid/polyisoprenoid-bd_YceI"/>
</dbReference>
<organism evidence="3 4">
    <name type="scientific">Pseudomonas mangiferae</name>
    <dbReference type="NCBI Taxonomy" id="2593654"/>
    <lineage>
        <taxon>Bacteria</taxon>
        <taxon>Pseudomonadati</taxon>
        <taxon>Pseudomonadota</taxon>
        <taxon>Gammaproteobacteria</taxon>
        <taxon>Pseudomonadales</taxon>
        <taxon>Pseudomonadaceae</taxon>
        <taxon>Pseudomonas</taxon>
    </lineage>
</organism>
<dbReference type="InterPro" id="IPR036761">
    <property type="entry name" value="TTHA0802/YceI-like_sf"/>
</dbReference>
<dbReference type="Proteomes" id="UP000315235">
    <property type="component" value="Unassembled WGS sequence"/>
</dbReference>
<evidence type="ECO:0000256" key="1">
    <source>
        <dbReference type="SAM" id="SignalP"/>
    </source>
</evidence>